<gene>
    <name evidence="1" type="ORF">EV182_000877</name>
</gene>
<name>A0ACC1HXF2_9FUNG</name>
<dbReference type="EMBL" id="JAMZIH010000079">
    <property type="protein sequence ID" value="KAJ1680006.1"/>
    <property type="molecule type" value="Genomic_DNA"/>
</dbReference>
<evidence type="ECO:0000313" key="1">
    <source>
        <dbReference type="EMBL" id="KAJ1680006.1"/>
    </source>
</evidence>
<reference evidence="1" key="1">
    <citation type="submission" date="2022-06" db="EMBL/GenBank/DDBJ databases">
        <title>Phylogenomic reconstructions and comparative analyses of Kickxellomycotina fungi.</title>
        <authorList>
            <person name="Reynolds N.K."/>
            <person name="Stajich J.E."/>
            <person name="Barry K."/>
            <person name="Grigoriev I.V."/>
            <person name="Crous P."/>
            <person name="Smith M.E."/>
        </authorList>
    </citation>
    <scope>NUCLEOTIDE SEQUENCE</scope>
    <source>
        <strain evidence="1">RSA 2271</strain>
    </source>
</reference>
<keyword evidence="2" id="KW-1185">Reference proteome</keyword>
<accession>A0ACC1HXF2</accession>
<sequence length="1986" mass="215147">MTQPAEPRPVNPILVFDLAGYTALRTPSEQELFVFQWVSKLDEYLQQCVPDEPKVVQAMLELLLLTFLSLIPTAVEHSKLRLSWLASPSILAGGKGSRARQWQSGPAIPYEAMPRLSRPPRAMRDLVSRCLARLYEICSMTTLGEALDVLQAVIQAKKTKSIEKEVRISALVCVGVLFETIGSKAGFRLLSTFGDFTSLCLKLARTQSEPILIRVEAVRALDKILTGAGTAASDVMIKDIVKTLKLCMAHKSPLLATSAMRAFESLVRRTTYLTIPSPSIIEPLFTGTLLRFLSSRVVAIRRAAARLCAVLFATTCNTPISIWATSATATTSSGRGQAAGHGASAARSGLPMDLHRTNSLGPQSGGRHNSYRRSGSVAVLSHHGHPATSRFSLGAMDSISDYIHSEGQTPIVASRGPNTPSTLAGDVMSKPPTPLAPENSLTTATAAAATKTANNNASAGTASVAQLPEALRWLSSVFSRPTATREERTGVCDVYYALFLELNEEFIEANYHHILRHILLDLVAQTYLNALQAASPDGSMISNTTGSLWGSPPAMEAAMRACRYIAGWLLRVPIAQHLLSRHGKLQAAKVLWEEWLMGSFAIIDDHAGSGLIRPLLPGIGKRLPRDATKRAWEQVLLVVMAEWRALVEDLGEDAAALFLRPAATSPTAAEAADEWDAGAVCLFEPFLSSGCEPVRVSGAACLGAWVKTQPSALAPTVQLLYERLQSFLVQSSKAGERLPWELLCRCLGYAQGLAAVITVAAARHPLHVAIDELLDIHCAAVMLLNDVHSLTEPAPFGASEDPLNLAASGADPANLGARLGVVPVSRNAMETPPHDHGPSHDNGVSRQPIALKNLRMHIGWTLLTAVTSLGPAFNVYDAKSRWRSLWRAVLMPLGSEEQHPQPTQAPAAPSGLTTCNTAWPERVHMLQSKVLALLHIETFIQHHASPRPSDNVGGQAGRMDAETVSFIATCLRHALIFADDWLLMPPAQAMLSTTDISDPVPSLACAQSPLVSHIVLRRMVIECLLTMPDVPEVASMYPTASKLLCEVLSSTGNLVELYRDRQSVVARVASPAGGRHTWYPRAVLHVFRQGQWGYEDEAGKCSLFDQLISTQTELAGEQASHSNTSMNMAKGLSTGIDFNSCHFTAAEFDAYPAWTEQPLGTLQALSICATSMAAGDELTEKRACHPNICRDLGQPYAPYTVLVDSAVQLFGHMFPRLTENAQLSMLERLLNNYQSLPTNSHRHAAIQTNILAALYFAMVGYQQQQQQRKTCILLSSPSSPSSSLPQPKPGSASCNIGPRTTSLLGRLVQTMLMIPSQRHRLLAGEILGLLATYSSISSQYITDLLNRLTSEAIRARDRFMRAGVAVALGALYSHSGSVLASHHLKQVIVLLHSLSRDADLVVHSWALRALAETASTAGYMFGPYARDTFLMVARLFLTESHSYPFHAEVALPSSHRALPTADNELASGRERSPGTHGADAGARSPGNVNRDIATGDASAHFHPNSPVYHAGQYEPASAGVGQGGELTHYCCDNDLDAHDARPQLGLVLNSLLSVFGPELQLDAPTRDLSLTLMRELSRPLGSTGVIFDAVVTKARDDPARQDVEMQHVIDQDARCLIPSEFMLAVQQQLIFFPLARNLNGEPFLASHLYLTLRPIIRAFHQVDGAQDSCTRMGMRDLQRVAVISLDSLVRLYGDRLSAEHATRFTNDWADVLWEVLILYNTVADRSMALAGSLALERDLLNLIRTLSGWTRSLPSSDQGDTHDLNVRQAGAIIDIATDIFTLKTRSAIPLSRLRPSMASSSGVATAAAANTRKVLTAPRLFNSRTKALGVDLLVDLLGFVGRLNAASSTELQHHPLAARVGDLIKVAYLATSSVAESPRSRLPQKGLHLLTILIDQFGDVLDPDSPDQDVSILDAYQAQILSAFMPFLNNGSDNKFVSFELRQTVITAATTFGLSKAASDPVTLSRVFKPLIIAFRESSHRITNSS</sequence>
<protein>
    <submittedName>
        <fullName evidence="1">Uncharacterized protein</fullName>
    </submittedName>
</protein>
<organism evidence="1 2">
    <name type="scientific">Spiromyces aspiralis</name>
    <dbReference type="NCBI Taxonomy" id="68401"/>
    <lineage>
        <taxon>Eukaryota</taxon>
        <taxon>Fungi</taxon>
        <taxon>Fungi incertae sedis</taxon>
        <taxon>Zoopagomycota</taxon>
        <taxon>Kickxellomycotina</taxon>
        <taxon>Kickxellomycetes</taxon>
        <taxon>Kickxellales</taxon>
        <taxon>Kickxellaceae</taxon>
        <taxon>Spiromyces</taxon>
    </lineage>
</organism>
<dbReference type="Proteomes" id="UP001145114">
    <property type="component" value="Unassembled WGS sequence"/>
</dbReference>
<feature type="non-terminal residue" evidence="1">
    <location>
        <position position="1986"/>
    </location>
</feature>
<proteinExistence type="predicted"/>
<evidence type="ECO:0000313" key="2">
    <source>
        <dbReference type="Proteomes" id="UP001145114"/>
    </source>
</evidence>
<comment type="caution">
    <text evidence="1">The sequence shown here is derived from an EMBL/GenBank/DDBJ whole genome shotgun (WGS) entry which is preliminary data.</text>
</comment>